<dbReference type="Pfam" id="PF01035">
    <property type="entry name" value="DNA_binding_1"/>
    <property type="match status" value="1"/>
</dbReference>
<evidence type="ECO:0000256" key="1">
    <source>
        <dbReference type="ARBA" id="ARBA00022763"/>
    </source>
</evidence>
<keyword evidence="1" id="KW-0227">DNA damage</keyword>
<evidence type="ECO:0000313" key="3">
    <source>
        <dbReference type="EMBL" id="MDG5754158.1"/>
    </source>
</evidence>
<comment type="caution">
    <text evidence="3">The sequence shown here is derived from an EMBL/GenBank/DDBJ whole genome shotgun (WGS) entry which is preliminary data.</text>
</comment>
<proteinExistence type="predicted"/>
<sequence length="103" mass="11557">MTAFTAAVLRIIQNIPSGKVMTYGQIARLAGNPRAARQVVRILHSMSDAHRLPWHRVVNAKGQIMIADEAKEIQMLSLESEGIEMRGHLVDLQQYQFHPGEIV</sequence>
<evidence type="ECO:0000259" key="2">
    <source>
        <dbReference type="Pfam" id="PF01035"/>
    </source>
</evidence>
<protein>
    <submittedName>
        <fullName evidence="3">MGMT family protein</fullName>
    </submittedName>
</protein>
<reference evidence="3 4" key="1">
    <citation type="submission" date="2023-04" db="EMBL/GenBank/DDBJ databases">
        <title>Ectobacillus antri isolated from activated sludge.</title>
        <authorList>
            <person name="Yan P."/>
            <person name="Liu X."/>
        </authorList>
    </citation>
    <scope>NUCLEOTIDE SEQUENCE [LARGE SCALE GENOMIC DNA]</scope>
    <source>
        <strain evidence="3 4">C18H</strain>
    </source>
</reference>
<dbReference type="PANTHER" id="PTHR42942">
    <property type="entry name" value="6-O-METHYLGUANINE DNA METHYLTRANSFERASE"/>
    <property type="match status" value="1"/>
</dbReference>
<gene>
    <name evidence="3" type="ORF">P6P90_09255</name>
</gene>
<dbReference type="CDD" id="cd06445">
    <property type="entry name" value="ATase"/>
    <property type="match status" value="1"/>
</dbReference>
<dbReference type="RefSeq" id="WP_278018183.1">
    <property type="nucleotide sequence ID" value="NZ_JARRRY010000005.1"/>
</dbReference>
<dbReference type="InterPro" id="IPR036388">
    <property type="entry name" value="WH-like_DNA-bd_sf"/>
</dbReference>
<dbReference type="Proteomes" id="UP001218246">
    <property type="component" value="Unassembled WGS sequence"/>
</dbReference>
<dbReference type="SUPFAM" id="SSF46767">
    <property type="entry name" value="Methylated DNA-protein cysteine methyltransferase, C-terminal domain"/>
    <property type="match status" value="1"/>
</dbReference>
<dbReference type="InterPro" id="IPR014048">
    <property type="entry name" value="MethylDNA_cys_MeTrfase_DNA-bd"/>
</dbReference>
<dbReference type="Gene3D" id="1.10.10.10">
    <property type="entry name" value="Winged helix-like DNA-binding domain superfamily/Winged helix DNA-binding domain"/>
    <property type="match status" value="1"/>
</dbReference>
<organism evidence="3 4">
    <name type="scientific">Ectobacillus antri</name>
    <dbReference type="NCBI Taxonomy" id="2486280"/>
    <lineage>
        <taxon>Bacteria</taxon>
        <taxon>Bacillati</taxon>
        <taxon>Bacillota</taxon>
        <taxon>Bacilli</taxon>
        <taxon>Bacillales</taxon>
        <taxon>Bacillaceae</taxon>
        <taxon>Ectobacillus</taxon>
    </lineage>
</organism>
<accession>A0ABT6H5U9</accession>
<dbReference type="EMBL" id="JARULN010000006">
    <property type="protein sequence ID" value="MDG5754158.1"/>
    <property type="molecule type" value="Genomic_DNA"/>
</dbReference>
<keyword evidence="4" id="KW-1185">Reference proteome</keyword>
<dbReference type="InterPro" id="IPR052520">
    <property type="entry name" value="ATL_DNA_repair"/>
</dbReference>
<feature type="domain" description="Methylated-DNA-[protein]-cysteine S-methyltransferase DNA binding" evidence="2">
    <location>
        <begin position="4"/>
        <end position="83"/>
    </location>
</feature>
<evidence type="ECO:0000313" key="4">
    <source>
        <dbReference type="Proteomes" id="UP001218246"/>
    </source>
</evidence>
<name>A0ABT6H5U9_9BACI</name>
<dbReference type="PANTHER" id="PTHR42942:SF1">
    <property type="entry name" value="ALKYLTRANSFERASE-LIKE PROTEIN 1"/>
    <property type="match status" value="1"/>
</dbReference>
<dbReference type="InterPro" id="IPR036217">
    <property type="entry name" value="MethylDNA_cys_MeTrfase_DNAb"/>
</dbReference>